<comment type="subcellular location">
    <subcellularLocation>
        <location evidence="1 7">Cell membrane</location>
        <topology evidence="1 7">Multi-pass membrane protein</topology>
    </subcellularLocation>
</comment>
<feature type="domain" description="VTT" evidence="8">
    <location>
        <begin position="27"/>
        <end position="152"/>
    </location>
</feature>
<evidence type="ECO:0000313" key="10">
    <source>
        <dbReference type="Proteomes" id="UP001059824"/>
    </source>
</evidence>
<accession>A0A857MQ19</accession>
<evidence type="ECO:0000256" key="5">
    <source>
        <dbReference type="ARBA" id="ARBA00022989"/>
    </source>
</evidence>
<feature type="transmembrane region" description="Helical" evidence="7">
    <location>
        <begin position="164"/>
        <end position="182"/>
    </location>
</feature>
<evidence type="ECO:0000256" key="2">
    <source>
        <dbReference type="ARBA" id="ARBA00010792"/>
    </source>
</evidence>
<keyword evidence="5 7" id="KW-1133">Transmembrane helix</keyword>
<evidence type="ECO:0000256" key="4">
    <source>
        <dbReference type="ARBA" id="ARBA00022692"/>
    </source>
</evidence>
<evidence type="ECO:0000256" key="6">
    <source>
        <dbReference type="ARBA" id="ARBA00023136"/>
    </source>
</evidence>
<feature type="transmembrane region" description="Helical" evidence="7">
    <location>
        <begin position="7"/>
        <end position="27"/>
    </location>
</feature>
<evidence type="ECO:0000259" key="8">
    <source>
        <dbReference type="Pfam" id="PF09335"/>
    </source>
</evidence>
<dbReference type="PANTHER" id="PTHR30353">
    <property type="entry name" value="INNER MEMBRANE PROTEIN DEDA-RELATED"/>
    <property type="match status" value="1"/>
</dbReference>
<dbReference type="GO" id="GO:0005886">
    <property type="term" value="C:plasma membrane"/>
    <property type="evidence" value="ECO:0007669"/>
    <property type="project" value="UniProtKB-SubCell"/>
</dbReference>
<dbReference type="InterPro" id="IPR032818">
    <property type="entry name" value="DedA-like"/>
</dbReference>
<keyword evidence="6 7" id="KW-0472">Membrane</keyword>
<keyword evidence="4 7" id="KW-0812">Transmembrane</keyword>
<keyword evidence="10" id="KW-1185">Reference proteome</keyword>
<dbReference type="InterPro" id="IPR032816">
    <property type="entry name" value="VTT_dom"/>
</dbReference>
<dbReference type="PANTHER" id="PTHR30353:SF0">
    <property type="entry name" value="TRANSMEMBRANE PROTEIN"/>
    <property type="match status" value="1"/>
</dbReference>
<proteinExistence type="inferred from homology"/>
<dbReference type="KEGG" id="mama:GII36_00200"/>
<gene>
    <name evidence="9" type="ORF">GII36_00200</name>
</gene>
<name>A0A857MQ19_9BACT</name>
<organism evidence="9 10">
    <name type="scientific">Candidatus Mycosynbacter amalyticus</name>
    <dbReference type="NCBI Taxonomy" id="2665156"/>
    <lineage>
        <taxon>Bacteria</taxon>
        <taxon>Candidatus Saccharimonadota</taxon>
        <taxon>Candidatus Saccharimonadota incertae sedis</taxon>
        <taxon>Candidatus Mycosynbacter</taxon>
    </lineage>
</organism>
<protein>
    <submittedName>
        <fullName evidence="9">DedA family protein</fullName>
    </submittedName>
</protein>
<keyword evidence="3 7" id="KW-1003">Cell membrane</keyword>
<feature type="transmembrane region" description="Helical" evidence="7">
    <location>
        <begin position="47"/>
        <end position="69"/>
    </location>
</feature>
<evidence type="ECO:0000256" key="7">
    <source>
        <dbReference type="RuleBase" id="RU367016"/>
    </source>
</evidence>
<reference evidence="9" key="1">
    <citation type="journal article" date="2021" name="Nat. Microbiol.">
        <title>Cocultivation of an ultrasmall environmental parasitic bacterium with lytic ability against bacteria associated with wastewater foams.</title>
        <authorList>
            <person name="Batinovic S."/>
            <person name="Rose J.J.A."/>
            <person name="Ratcliffe J."/>
            <person name="Seviour R.J."/>
            <person name="Petrovski S."/>
        </authorList>
    </citation>
    <scope>NUCLEOTIDE SEQUENCE</scope>
    <source>
        <strain evidence="9">JR1</strain>
    </source>
</reference>
<dbReference type="Pfam" id="PF09335">
    <property type="entry name" value="VTT_dom"/>
    <property type="match status" value="1"/>
</dbReference>
<sequence length="198" mass="21751">MYWLTFGYVGLAVIVFAESGLLAGFFLPGDTLLITAGILASQGHLNIFLTLVIVVVAAIVGDSVGYFIGSKVGPKLFTRPDSRFFSQKNLHEAHAFFEKYGAQSIIFARFVPIVRTFIPTIAGVSKLSYKKFLTYNVLGGTLWGLVVTLLGYTLGRIIPNMDHYILPVVIVVMVVSFIPAVVHLQKRKHAKTTEVTND</sequence>
<feature type="transmembrane region" description="Helical" evidence="7">
    <location>
        <begin position="132"/>
        <end position="152"/>
    </location>
</feature>
<evidence type="ECO:0000313" key="9">
    <source>
        <dbReference type="EMBL" id="QHN43349.1"/>
    </source>
</evidence>
<comment type="similarity">
    <text evidence="2 7">Belongs to the DedA family.</text>
</comment>
<dbReference type="Proteomes" id="UP001059824">
    <property type="component" value="Chromosome"/>
</dbReference>
<dbReference type="AlphaFoldDB" id="A0A857MQ19"/>
<dbReference type="EMBL" id="CP045921">
    <property type="protein sequence ID" value="QHN43349.1"/>
    <property type="molecule type" value="Genomic_DNA"/>
</dbReference>
<evidence type="ECO:0000256" key="1">
    <source>
        <dbReference type="ARBA" id="ARBA00004651"/>
    </source>
</evidence>
<evidence type="ECO:0000256" key="3">
    <source>
        <dbReference type="ARBA" id="ARBA00022475"/>
    </source>
</evidence>